<feature type="compositionally biased region" description="Low complexity" evidence="1">
    <location>
        <begin position="56"/>
        <end position="110"/>
    </location>
</feature>
<comment type="caution">
    <text evidence="3">The sequence shown here is derived from an EMBL/GenBank/DDBJ whole genome shotgun (WGS) entry which is preliminary data.</text>
</comment>
<protein>
    <submittedName>
        <fullName evidence="3">Uncharacterized protein</fullName>
    </submittedName>
</protein>
<evidence type="ECO:0000313" key="3">
    <source>
        <dbReference type="EMBL" id="CAB3388784.1"/>
    </source>
</evidence>
<dbReference type="AlphaFoldDB" id="A0A8S1EEJ1"/>
<evidence type="ECO:0000313" key="4">
    <source>
        <dbReference type="Proteomes" id="UP000494165"/>
    </source>
</evidence>
<keyword evidence="4" id="KW-1185">Reference proteome</keyword>
<name>A0A8S1EEJ1_9INSE</name>
<keyword evidence="2" id="KW-0812">Transmembrane</keyword>
<keyword evidence="2" id="KW-1133">Transmembrane helix</keyword>
<feature type="transmembrane region" description="Helical" evidence="2">
    <location>
        <begin position="21"/>
        <end position="46"/>
    </location>
</feature>
<dbReference type="Proteomes" id="UP000494165">
    <property type="component" value="Unassembled WGS sequence"/>
</dbReference>
<evidence type="ECO:0000256" key="1">
    <source>
        <dbReference type="SAM" id="MobiDB-lite"/>
    </source>
</evidence>
<dbReference type="EMBL" id="CADEPI010000906">
    <property type="protein sequence ID" value="CAB3388784.1"/>
    <property type="molecule type" value="Genomic_DNA"/>
</dbReference>
<evidence type="ECO:0000256" key="2">
    <source>
        <dbReference type="SAM" id="Phobius"/>
    </source>
</evidence>
<organism evidence="3 4">
    <name type="scientific">Cloeon dipterum</name>
    <dbReference type="NCBI Taxonomy" id="197152"/>
    <lineage>
        <taxon>Eukaryota</taxon>
        <taxon>Metazoa</taxon>
        <taxon>Ecdysozoa</taxon>
        <taxon>Arthropoda</taxon>
        <taxon>Hexapoda</taxon>
        <taxon>Insecta</taxon>
        <taxon>Pterygota</taxon>
        <taxon>Palaeoptera</taxon>
        <taxon>Ephemeroptera</taxon>
        <taxon>Pisciforma</taxon>
        <taxon>Baetidae</taxon>
        <taxon>Cloeon</taxon>
    </lineage>
</organism>
<reference evidence="3 4" key="1">
    <citation type="submission" date="2020-04" db="EMBL/GenBank/DDBJ databases">
        <authorList>
            <person name="Alioto T."/>
            <person name="Alioto T."/>
            <person name="Gomez Garrido J."/>
        </authorList>
    </citation>
    <scope>NUCLEOTIDE SEQUENCE [LARGE SCALE GENOMIC DNA]</scope>
</reference>
<gene>
    <name evidence="3" type="ORF">CLODIP_2_CD12896</name>
</gene>
<accession>A0A8S1EEJ1</accession>
<keyword evidence="2" id="KW-0472">Membrane</keyword>
<feature type="compositionally biased region" description="Basic and acidic residues" evidence="1">
    <location>
        <begin position="119"/>
        <end position="130"/>
    </location>
</feature>
<sequence>METQRRKTSFFGKVWGNRSSLERIFIVSIVVLSASTLGLAIATGILDAKVQELENTTTTSSPVSSTTTNPTTSTTPPSTTTTTTPTTTTTGPTTTTTTTHTIQIWPPTTTNYARPRPNQIHDHTTTNDHD</sequence>
<feature type="region of interest" description="Disordered" evidence="1">
    <location>
        <begin position="54"/>
        <end position="130"/>
    </location>
</feature>
<proteinExistence type="predicted"/>